<organism evidence="2 3">
    <name type="scientific">Flavobacterium luminosum</name>
    <dbReference type="NCBI Taxonomy" id="2949086"/>
    <lineage>
        <taxon>Bacteria</taxon>
        <taxon>Pseudomonadati</taxon>
        <taxon>Bacteroidota</taxon>
        <taxon>Flavobacteriia</taxon>
        <taxon>Flavobacteriales</taxon>
        <taxon>Flavobacteriaceae</taxon>
        <taxon>Flavobacterium</taxon>
    </lineage>
</organism>
<dbReference type="InterPro" id="IPR029057">
    <property type="entry name" value="PRTase-like"/>
</dbReference>
<dbReference type="PANTHER" id="PTHR47505:SF1">
    <property type="entry name" value="DNA UTILIZATION PROTEIN YHGH"/>
    <property type="match status" value="1"/>
</dbReference>
<protein>
    <submittedName>
        <fullName evidence="2">ComF family protein</fullName>
    </submittedName>
</protein>
<dbReference type="PANTHER" id="PTHR47505">
    <property type="entry name" value="DNA UTILIZATION PROTEIN YHGH"/>
    <property type="match status" value="1"/>
</dbReference>
<dbReference type="EMBL" id="JAMLJM010000001">
    <property type="protein sequence ID" value="MCL9808212.1"/>
    <property type="molecule type" value="Genomic_DNA"/>
</dbReference>
<evidence type="ECO:0000313" key="2">
    <source>
        <dbReference type="EMBL" id="MCL9808212.1"/>
    </source>
</evidence>
<proteinExistence type="inferred from homology"/>
<evidence type="ECO:0000256" key="1">
    <source>
        <dbReference type="ARBA" id="ARBA00008007"/>
    </source>
</evidence>
<accession>A0ABT0TL33</accession>
<sequence>MLEYLINIFYPKTCPGCLNLILKSENQLCTSCRHEIPLTNHLSTKENEAFQKFYGKIPLENAFSMFYFHKKGITQELIHHLKYKKRQEIGTVLGQWYAEDLKQQKVFEEVHYIIPVPLHPKRLKQRGYNQISTFCHAIGDTLNIPVTTDILYRNHYSITQSKKNLEERSSLNTNSFDVNHNEEHHHKHFLLIDDVLTTGATLEACGKAILKIPGAKLSILTMGFSES</sequence>
<keyword evidence="3" id="KW-1185">Reference proteome</keyword>
<reference evidence="2 3" key="1">
    <citation type="submission" date="2022-05" db="EMBL/GenBank/DDBJ databases">
        <title>Flavobacterium sp., isolated from activated sludge.</title>
        <authorList>
            <person name="Ran Q."/>
        </authorList>
    </citation>
    <scope>NUCLEOTIDE SEQUENCE [LARGE SCALE GENOMIC DNA]</scope>
    <source>
        <strain evidence="2 3">HXWNR70</strain>
    </source>
</reference>
<comment type="caution">
    <text evidence="2">The sequence shown here is derived from an EMBL/GenBank/DDBJ whole genome shotgun (WGS) entry which is preliminary data.</text>
</comment>
<comment type="similarity">
    <text evidence="1">Belongs to the ComF/GntX family.</text>
</comment>
<dbReference type="CDD" id="cd06223">
    <property type="entry name" value="PRTases_typeI"/>
    <property type="match status" value="1"/>
</dbReference>
<dbReference type="Gene3D" id="3.40.50.2020">
    <property type="match status" value="1"/>
</dbReference>
<name>A0ABT0TL33_9FLAO</name>
<dbReference type="InterPro" id="IPR051910">
    <property type="entry name" value="ComF/GntX_DNA_util-trans"/>
</dbReference>
<gene>
    <name evidence="2" type="ORF">NAT50_02470</name>
</gene>
<dbReference type="SUPFAM" id="SSF53271">
    <property type="entry name" value="PRTase-like"/>
    <property type="match status" value="1"/>
</dbReference>
<dbReference type="Proteomes" id="UP001317191">
    <property type="component" value="Unassembled WGS sequence"/>
</dbReference>
<dbReference type="InterPro" id="IPR000836">
    <property type="entry name" value="PRTase_dom"/>
</dbReference>
<evidence type="ECO:0000313" key="3">
    <source>
        <dbReference type="Proteomes" id="UP001317191"/>
    </source>
</evidence>